<accession>A0A9Q1GQF2</accession>
<dbReference type="PANTHER" id="PTHR34835:SF34">
    <property type="entry name" value="OS08G0555500 PROTEIN"/>
    <property type="match status" value="1"/>
</dbReference>
<keyword evidence="2" id="KW-1185">Reference proteome</keyword>
<protein>
    <submittedName>
        <fullName evidence="1">Uncharacterized protein</fullName>
    </submittedName>
</protein>
<gene>
    <name evidence="1" type="ORF">Cgig2_025385</name>
</gene>
<evidence type="ECO:0000313" key="1">
    <source>
        <dbReference type="EMBL" id="KAJ8425006.1"/>
    </source>
</evidence>
<comment type="caution">
    <text evidence="1">The sequence shown here is derived from an EMBL/GenBank/DDBJ whole genome shotgun (WGS) entry which is preliminary data.</text>
</comment>
<evidence type="ECO:0000313" key="2">
    <source>
        <dbReference type="Proteomes" id="UP001153076"/>
    </source>
</evidence>
<dbReference type="AlphaFoldDB" id="A0A9Q1GQF2"/>
<dbReference type="PANTHER" id="PTHR34835">
    <property type="entry name" value="OS07G0283600 PROTEIN-RELATED"/>
    <property type="match status" value="1"/>
</dbReference>
<sequence>MSPSGFVAMIENLNEAQRQAVHDMGFGGFLHLQAIELPGDLCKWLVDNFDLCSVTLYISADKKIEITLMNVHLTLALPIGGRKVEEFYGKKPKDAKSNEVLSAWRKEWNLQDETPKLSQMPLWCSKTYVDRGAVTSQWWLDETSSPPKNYCKKDHSCRSRAKCNPMEG</sequence>
<dbReference type="OrthoDB" id="5562739at2759"/>
<reference evidence="1" key="1">
    <citation type="submission" date="2022-04" db="EMBL/GenBank/DDBJ databases">
        <title>Carnegiea gigantea Genome sequencing and assembly v2.</title>
        <authorList>
            <person name="Copetti D."/>
            <person name="Sanderson M.J."/>
            <person name="Burquez A."/>
            <person name="Wojciechowski M.F."/>
        </authorList>
    </citation>
    <scope>NUCLEOTIDE SEQUENCE</scope>
    <source>
        <strain evidence="1">SGP5-SGP5p</strain>
        <tissue evidence="1">Aerial part</tissue>
    </source>
</reference>
<name>A0A9Q1GQF2_9CARY</name>
<organism evidence="1 2">
    <name type="scientific">Carnegiea gigantea</name>
    <dbReference type="NCBI Taxonomy" id="171969"/>
    <lineage>
        <taxon>Eukaryota</taxon>
        <taxon>Viridiplantae</taxon>
        <taxon>Streptophyta</taxon>
        <taxon>Embryophyta</taxon>
        <taxon>Tracheophyta</taxon>
        <taxon>Spermatophyta</taxon>
        <taxon>Magnoliopsida</taxon>
        <taxon>eudicotyledons</taxon>
        <taxon>Gunneridae</taxon>
        <taxon>Pentapetalae</taxon>
        <taxon>Caryophyllales</taxon>
        <taxon>Cactineae</taxon>
        <taxon>Cactaceae</taxon>
        <taxon>Cactoideae</taxon>
        <taxon>Echinocereeae</taxon>
        <taxon>Carnegiea</taxon>
    </lineage>
</organism>
<dbReference type="Proteomes" id="UP001153076">
    <property type="component" value="Unassembled WGS sequence"/>
</dbReference>
<dbReference type="EMBL" id="JAKOGI010001560">
    <property type="protein sequence ID" value="KAJ8425006.1"/>
    <property type="molecule type" value="Genomic_DNA"/>
</dbReference>
<proteinExistence type="predicted"/>